<dbReference type="CDD" id="cd00009">
    <property type="entry name" value="AAA"/>
    <property type="match status" value="1"/>
</dbReference>
<dbReference type="SMART" id="SM00382">
    <property type="entry name" value="AAA"/>
    <property type="match status" value="1"/>
</dbReference>
<dbReference type="Pfam" id="PF16193">
    <property type="entry name" value="AAA_assoc_2"/>
    <property type="match status" value="1"/>
</dbReference>
<dbReference type="Pfam" id="PF00004">
    <property type="entry name" value="AAA"/>
    <property type="match status" value="1"/>
</dbReference>
<dbReference type="InterPro" id="IPR003593">
    <property type="entry name" value="AAA+_ATPase"/>
</dbReference>
<dbReference type="PANTHER" id="PTHR13779">
    <property type="entry name" value="WERNER HELICASE-INTERACTING PROTEIN 1 FAMILY MEMBER"/>
    <property type="match status" value="1"/>
</dbReference>
<dbReference type="GO" id="GO:0008047">
    <property type="term" value="F:enzyme activator activity"/>
    <property type="evidence" value="ECO:0007669"/>
    <property type="project" value="TreeGrafter"/>
</dbReference>
<dbReference type="Gene3D" id="1.20.272.10">
    <property type="match status" value="1"/>
</dbReference>
<gene>
    <name evidence="6" type="ORF">HNR21_004006</name>
</gene>
<dbReference type="GO" id="GO:0017116">
    <property type="term" value="F:single-stranded DNA helicase activity"/>
    <property type="evidence" value="ECO:0007669"/>
    <property type="project" value="TreeGrafter"/>
</dbReference>
<dbReference type="InterPro" id="IPR051314">
    <property type="entry name" value="AAA_ATPase_RarA/MGS1/WRNIP1"/>
</dbReference>
<dbReference type="Gene3D" id="1.10.3710.10">
    <property type="entry name" value="DNA polymerase III clamp loader subunits, C-terminal domain"/>
    <property type="match status" value="1"/>
</dbReference>
<dbReference type="FunFam" id="3.40.50.300:FF:000345">
    <property type="entry name" value="AAA family ATPase"/>
    <property type="match status" value="1"/>
</dbReference>
<dbReference type="Gene3D" id="1.10.8.60">
    <property type="match status" value="1"/>
</dbReference>
<dbReference type="FunFam" id="1.20.272.10:FF:000001">
    <property type="entry name" value="Putative AAA family ATPase"/>
    <property type="match status" value="1"/>
</dbReference>
<dbReference type="GO" id="GO:0000731">
    <property type="term" value="P:DNA synthesis involved in DNA repair"/>
    <property type="evidence" value="ECO:0007669"/>
    <property type="project" value="TreeGrafter"/>
</dbReference>
<comment type="caution">
    <text evidence="6">The sequence shown here is derived from an EMBL/GenBank/DDBJ whole genome shotgun (WGS) entry which is preliminary data.</text>
</comment>
<evidence type="ECO:0000256" key="4">
    <source>
        <dbReference type="SAM" id="MobiDB-lite"/>
    </source>
</evidence>
<dbReference type="PANTHER" id="PTHR13779:SF7">
    <property type="entry name" value="ATPASE WRNIP1"/>
    <property type="match status" value="1"/>
</dbReference>
<dbReference type="SUPFAM" id="SSF48019">
    <property type="entry name" value="post-AAA+ oligomerization domain-like"/>
    <property type="match status" value="1"/>
</dbReference>
<dbReference type="InterPro" id="IPR032423">
    <property type="entry name" value="AAA_assoc_2"/>
</dbReference>
<dbReference type="GO" id="GO:0016887">
    <property type="term" value="F:ATP hydrolysis activity"/>
    <property type="evidence" value="ECO:0007669"/>
    <property type="project" value="InterPro"/>
</dbReference>
<proteinExistence type="inferred from homology"/>
<organism evidence="6 7">
    <name type="scientific">Thermomonospora cellulosilytica</name>
    <dbReference type="NCBI Taxonomy" id="1411118"/>
    <lineage>
        <taxon>Bacteria</taxon>
        <taxon>Bacillati</taxon>
        <taxon>Actinomycetota</taxon>
        <taxon>Actinomycetes</taxon>
        <taxon>Streptosporangiales</taxon>
        <taxon>Thermomonosporaceae</taxon>
        <taxon>Thermomonospora</taxon>
    </lineage>
</organism>
<evidence type="ECO:0000256" key="3">
    <source>
        <dbReference type="ARBA" id="ARBA00022840"/>
    </source>
</evidence>
<dbReference type="EMBL" id="JACJII010000001">
    <property type="protein sequence ID" value="MBA9005124.1"/>
    <property type="molecule type" value="Genomic_DNA"/>
</dbReference>
<dbReference type="InterPro" id="IPR003959">
    <property type="entry name" value="ATPase_AAA_core"/>
</dbReference>
<keyword evidence="7" id="KW-1185">Reference proteome</keyword>
<keyword evidence="2" id="KW-0547">Nucleotide-binding</keyword>
<dbReference type="GO" id="GO:0005524">
    <property type="term" value="F:ATP binding"/>
    <property type="evidence" value="ECO:0007669"/>
    <property type="project" value="UniProtKB-KW"/>
</dbReference>
<dbReference type="Pfam" id="PF12002">
    <property type="entry name" value="MgsA_C"/>
    <property type="match status" value="1"/>
</dbReference>
<dbReference type="FunFam" id="1.10.3710.10:FF:000003">
    <property type="entry name" value="ATPase, AAA family protein"/>
    <property type="match status" value="1"/>
</dbReference>
<protein>
    <submittedName>
        <fullName evidence="6">Putative ATPase</fullName>
    </submittedName>
</protein>
<dbReference type="CDD" id="cd18139">
    <property type="entry name" value="HLD_clamp_RarA"/>
    <property type="match status" value="1"/>
</dbReference>
<dbReference type="GO" id="GO:0003677">
    <property type="term" value="F:DNA binding"/>
    <property type="evidence" value="ECO:0007669"/>
    <property type="project" value="InterPro"/>
</dbReference>
<evidence type="ECO:0000256" key="2">
    <source>
        <dbReference type="ARBA" id="ARBA00022741"/>
    </source>
</evidence>
<sequence>MSRGDPVQPDGLFDEPAPEPARPARPVRPVGAAEPGPGGTAGRAVAAQQPLAVRMRPSGLDEVVGQEHLLGPGTPIRQLVDRDAPMSLVLWGPPGTGKTTLAYVVAGVTRRRFVEISAVSDGVKRVRAEIDLARRELGMTGRQTVLFVDEVHRFNKAQQDALLPAVENRWVSFIGATTENPFFSVISPLLSRSLLLTLEPLGDDHLRQVIDRALTDERGLGGRVELAPEAEDHLIRLAGGDARRALTYLEAAALVADGTGVIDVDVLEKAVDRAAVRYDREGDQHYDVVSAFIKSIRGSDVDAALHYLARMLEAGEDPRFIARRLIVHASEDVGMADPTALQTATAAAQAVEFVGLPEARINLAQAVIHLSLAPKSNAVVTAIGEAVADVKKGLVGPVPPHLRDSHYKGAAKIGHGEGYKYPHDHPGGVVRQQYAPDPVAGRRYYRPTRHGAEARWSDVLERIRAVLRGRREE</sequence>
<dbReference type="Gene3D" id="3.40.50.300">
    <property type="entry name" value="P-loop containing nucleotide triphosphate hydrolases"/>
    <property type="match status" value="1"/>
</dbReference>
<evidence type="ECO:0000259" key="5">
    <source>
        <dbReference type="SMART" id="SM00382"/>
    </source>
</evidence>
<dbReference type="Proteomes" id="UP000539313">
    <property type="component" value="Unassembled WGS sequence"/>
</dbReference>
<dbReference type="InterPro" id="IPR021886">
    <property type="entry name" value="MgsA_C"/>
</dbReference>
<reference evidence="6 7" key="1">
    <citation type="submission" date="2020-08" db="EMBL/GenBank/DDBJ databases">
        <title>Sequencing the genomes of 1000 actinobacteria strains.</title>
        <authorList>
            <person name="Klenk H.-P."/>
        </authorList>
    </citation>
    <scope>NUCLEOTIDE SEQUENCE [LARGE SCALE GENOMIC DNA]</scope>
    <source>
        <strain evidence="6 7">DSM 45823</strain>
    </source>
</reference>
<keyword evidence="3" id="KW-0067">ATP-binding</keyword>
<dbReference type="InterPro" id="IPR027417">
    <property type="entry name" value="P-loop_NTPase"/>
</dbReference>
<feature type="domain" description="AAA+ ATPase" evidence="5">
    <location>
        <begin position="84"/>
        <end position="200"/>
    </location>
</feature>
<dbReference type="SUPFAM" id="SSF52540">
    <property type="entry name" value="P-loop containing nucleoside triphosphate hydrolases"/>
    <property type="match status" value="1"/>
</dbReference>
<dbReference type="AlphaFoldDB" id="A0A7W3N077"/>
<name>A0A7W3N077_9ACTN</name>
<evidence type="ECO:0000313" key="6">
    <source>
        <dbReference type="EMBL" id="MBA9005124.1"/>
    </source>
</evidence>
<dbReference type="InterPro" id="IPR008921">
    <property type="entry name" value="DNA_pol3_clamp-load_cplx_C"/>
</dbReference>
<feature type="region of interest" description="Disordered" evidence="4">
    <location>
        <begin position="1"/>
        <end position="46"/>
    </location>
</feature>
<evidence type="ECO:0000256" key="1">
    <source>
        <dbReference type="ARBA" id="ARBA00008959"/>
    </source>
</evidence>
<evidence type="ECO:0000313" key="7">
    <source>
        <dbReference type="Proteomes" id="UP000539313"/>
    </source>
</evidence>
<comment type="similarity">
    <text evidence="1">Belongs to the AAA ATPase family. RarA/MGS1/WRNIP1 subfamily.</text>
</comment>
<dbReference type="GO" id="GO:0006261">
    <property type="term" value="P:DNA-templated DNA replication"/>
    <property type="evidence" value="ECO:0007669"/>
    <property type="project" value="TreeGrafter"/>
</dbReference>
<accession>A0A7W3N077</accession>